<dbReference type="Proteomes" id="UP000177407">
    <property type="component" value="Unassembled WGS sequence"/>
</dbReference>
<sequence>MFLNVKKNILFINIFTALFLAIFLLPSEVGATPDGCVQEGDDISSCCGTNTERDLGAASHPGWSCQNTESRTDGNAGCAANLCPGGVANMCCPPASGEATAEGSAGNGSGVRGSLETAAREAHISTSGSVSGIIQRVISTVLGFVGVIFLVLIIVGGLMWMTAGGNEDQVGKSKKLITNAVIGTIIIMLAYVLVSFVMGKIVG</sequence>
<keyword evidence="1" id="KW-0812">Transmembrane</keyword>
<dbReference type="InterPro" id="IPR043993">
    <property type="entry name" value="T4SS_pilin"/>
</dbReference>
<name>A0A1F5S534_9BACT</name>
<keyword evidence="1" id="KW-1133">Transmembrane helix</keyword>
<proteinExistence type="predicted"/>
<organism evidence="2 3">
    <name type="scientific">Candidatus Falkowbacteria bacterium RIFOXYA2_FULL_38_12</name>
    <dbReference type="NCBI Taxonomy" id="1797993"/>
    <lineage>
        <taxon>Bacteria</taxon>
        <taxon>Candidatus Falkowiibacteriota</taxon>
    </lineage>
</organism>
<dbReference type="EMBL" id="MFGA01000002">
    <property type="protein sequence ID" value="OGF21662.1"/>
    <property type="molecule type" value="Genomic_DNA"/>
</dbReference>
<feature type="transmembrane region" description="Helical" evidence="1">
    <location>
        <begin position="141"/>
        <end position="164"/>
    </location>
</feature>
<accession>A0A1F5S534</accession>
<gene>
    <name evidence="2" type="ORF">A2257_02630</name>
</gene>
<dbReference type="Pfam" id="PF18895">
    <property type="entry name" value="T4SS_pilin"/>
    <property type="match status" value="1"/>
</dbReference>
<evidence type="ECO:0000256" key="1">
    <source>
        <dbReference type="SAM" id="Phobius"/>
    </source>
</evidence>
<reference evidence="2 3" key="1">
    <citation type="journal article" date="2016" name="Nat. Commun.">
        <title>Thousands of microbial genomes shed light on interconnected biogeochemical processes in an aquifer system.</title>
        <authorList>
            <person name="Anantharaman K."/>
            <person name="Brown C.T."/>
            <person name="Hug L.A."/>
            <person name="Sharon I."/>
            <person name="Castelle C.J."/>
            <person name="Probst A.J."/>
            <person name="Thomas B.C."/>
            <person name="Singh A."/>
            <person name="Wilkins M.J."/>
            <person name="Karaoz U."/>
            <person name="Brodie E.L."/>
            <person name="Williams K.H."/>
            <person name="Hubbard S.S."/>
            <person name="Banfield J.F."/>
        </authorList>
    </citation>
    <scope>NUCLEOTIDE SEQUENCE [LARGE SCALE GENOMIC DNA]</scope>
</reference>
<dbReference type="AlphaFoldDB" id="A0A1F5S534"/>
<protein>
    <submittedName>
        <fullName evidence="2">Uncharacterized protein</fullName>
    </submittedName>
</protein>
<evidence type="ECO:0000313" key="2">
    <source>
        <dbReference type="EMBL" id="OGF21662.1"/>
    </source>
</evidence>
<evidence type="ECO:0000313" key="3">
    <source>
        <dbReference type="Proteomes" id="UP000177407"/>
    </source>
</evidence>
<comment type="caution">
    <text evidence="2">The sequence shown here is derived from an EMBL/GenBank/DDBJ whole genome shotgun (WGS) entry which is preliminary data.</text>
</comment>
<feature type="transmembrane region" description="Helical" evidence="1">
    <location>
        <begin position="176"/>
        <end position="198"/>
    </location>
</feature>
<keyword evidence="1" id="KW-0472">Membrane</keyword>